<evidence type="ECO:0000313" key="6">
    <source>
        <dbReference type="Proteomes" id="UP000824024"/>
    </source>
</evidence>
<comment type="similarity">
    <text evidence="1">Belongs to the acetyl-CoA hydrolase/transferase family.</text>
</comment>
<dbReference type="InterPro" id="IPR003702">
    <property type="entry name" value="ActCoA_hydro_N"/>
</dbReference>
<dbReference type="Pfam" id="PF02550">
    <property type="entry name" value="AcetylCoA_hydro"/>
    <property type="match status" value="1"/>
</dbReference>
<evidence type="ECO:0000256" key="2">
    <source>
        <dbReference type="ARBA" id="ARBA00022679"/>
    </source>
</evidence>
<dbReference type="InterPro" id="IPR046433">
    <property type="entry name" value="ActCoA_hydro"/>
</dbReference>
<reference evidence="5" key="2">
    <citation type="submission" date="2021-04" db="EMBL/GenBank/DDBJ databases">
        <authorList>
            <person name="Gilroy R."/>
        </authorList>
    </citation>
    <scope>NUCLEOTIDE SEQUENCE</scope>
    <source>
        <strain evidence="5">CHK192-9172</strain>
    </source>
</reference>
<evidence type="ECO:0000313" key="5">
    <source>
        <dbReference type="EMBL" id="HIZ06608.1"/>
    </source>
</evidence>
<protein>
    <submittedName>
        <fullName evidence="5">4-hydroxybutyrate CoA-transferase</fullName>
    </submittedName>
</protein>
<dbReference type="Gene3D" id="3.40.1080.20">
    <property type="entry name" value="Acetyl-CoA hydrolase/transferase C-terminal domain"/>
    <property type="match status" value="1"/>
</dbReference>
<reference evidence="5" key="1">
    <citation type="journal article" date="2021" name="PeerJ">
        <title>Extensive microbial diversity within the chicken gut microbiome revealed by metagenomics and culture.</title>
        <authorList>
            <person name="Gilroy R."/>
            <person name="Ravi A."/>
            <person name="Getino M."/>
            <person name="Pursley I."/>
            <person name="Horton D.L."/>
            <person name="Alikhan N.F."/>
            <person name="Baker D."/>
            <person name="Gharbi K."/>
            <person name="Hall N."/>
            <person name="Watson M."/>
            <person name="Adriaenssens E.M."/>
            <person name="Foster-Nyarko E."/>
            <person name="Jarju S."/>
            <person name="Secka A."/>
            <person name="Antonio M."/>
            <person name="Oren A."/>
            <person name="Chaudhuri R.R."/>
            <person name="La Ragione R."/>
            <person name="Hildebrand F."/>
            <person name="Pallen M.J."/>
        </authorList>
    </citation>
    <scope>NUCLEOTIDE SEQUENCE</scope>
    <source>
        <strain evidence="5">CHK192-9172</strain>
    </source>
</reference>
<dbReference type="AlphaFoldDB" id="A0A9D2D133"/>
<dbReference type="Proteomes" id="UP000824024">
    <property type="component" value="Unassembled WGS sequence"/>
</dbReference>
<feature type="domain" description="Acetyl-CoA hydrolase/transferase N-terminal" evidence="3">
    <location>
        <begin position="26"/>
        <end position="180"/>
    </location>
</feature>
<comment type="caution">
    <text evidence="5">The sequence shown here is derived from an EMBL/GenBank/DDBJ whole genome shotgun (WGS) entry which is preliminary data.</text>
</comment>
<evidence type="ECO:0000259" key="3">
    <source>
        <dbReference type="Pfam" id="PF02550"/>
    </source>
</evidence>
<dbReference type="InterPro" id="IPR037171">
    <property type="entry name" value="NagB/RpiA_transferase-like"/>
</dbReference>
<gene>
    <name evidence="5" type="ORF">IAA08_01585</name>
</gene>
<dbReference type="Gene3D" id="3.40.1080.10">
    <property type="entry name" value="Glutaconate Coenzyme A-transferase"/>
    <property type="match status" value="1"/>
</dbReference>
<dbReference type="InterPro" id="IPR038460">
    <property type="entry name" value="AcetylCoA_hyd_C_sf"/>
</dbReference>
<sequence length="433" mass="48144">MNWKSIYESRTMTAEEALRKVPANCRMFLGHAMSEPAYLVDYMCDHKEWFTNVEICHMGSSGKHRYCIEEGMEGHLRHNSFFASVPSRKAILEGRADYTPAFFHEIPRLFDELVPVDVLMLTVTPPDENGKVSLGCSCDYTKPALEHAKLVIAQVNDQWPWTGGDALVDVSQIDCFVEYNQPIPELKPAPLTDVEINIGKNCAKLIEDGDTLQLGIGSIPDAVCASLRDKKDLGIHTELMCDGVMDLVEAGVINNSKKPIDKGVCTTAFMMGTRKFYDWVDHNPIVNMRTVDYTNNPVTIAQMDHIVSINSAVQVDFQGQVCSESIGLMQISSVGGQVDFVRGAAMAKHGKAIIAMPSTVKGKISKIVPILDEGAAVTTSRNDVDYIVTEYGIAHLKGKTLKQRSKALIQIAHPDFRPQLIEAYEQRYHCKYE</sequence>
<feature type="domain" description="Acetyl-CoA hydrolase/transferase C-terminal" evidence="4">
    <location>
        <begin position="272"/>
        <end position="423"/>
    </location>
</feature>
<keyword evidence="2" id="KW-0808">Transferase</keyword>
<proteinExistence type="inferred from homology"/>
<dbReference type="PANTHER" id="PTHR21432">
    <property type="entry name" value="ACETYL-COA HYDROLASE-RELATED"/>
    <property type="match status" value="1"/>
</dbReference>
<dbReference type="GO" id="GO:0006083">
    <property type="term" value="P:acetate metabolic process"/>
    <property type="evidence" value="ECO:0007669"/>
    <property type="project" value="InterPro"/>
</dbReference>
<evidence type="ECO:0000256" key="1">
    <source>
        <dbReference type="ARBA" id="ARBA00009632"/>
    </source>
</evidence>
<dbReference type="GO" id="GO:0008775">
    <property type="term" value="F:acetate CoA-transferase activity"/>
    <property type="evidence" value="ECO:0007669"/>
    <property type="project" value="InterPro"/>
</dbReference>
<dbReference type="Pfam" id="PF13336">
    <property type="entry name" value="AcetylCoA_hyd_C"/>
    <property type="match status" value="1"/>
</dbReference>
<evidence type="ECO:0000259" key="4">
    <source>
        <dbReference type="Pfam" id="PF13336"/>
    </source>
</evidence>
<dbReference type="Gene3D" id="3.30.750.70">
    <property type="entry name" value="4-hydroxybutyrate coenzyme like domains"/>
    <property type="match status" value="1"/>
</dbReference>
<accession>A0A9D2D133</accession>
<dbReference type="SUPFAM" id="SSF100950">
    <property type="entry name" value="NagB/RpiA/CoA transferase-like"/>
    <property type="match status" value="2"/>
</dbReference>
<organism evidence="5 6">
    <name type="scientific">Candidatus Eubacterium avistercoris</name>
    <dbReference type="NCBI Taxonomy" id="2838567"/>
    <lineage>
        <taxon>Bacteria</taxon>
        <taxon>Bacillati</taxon>
        <taxon>Bacillota</taxon>
        <taxon>Clostridia</taxon>
        <taxon>Eubacteriales</taxon>
        <taxon>Eubacteriaceae</taxon>
        <taxon>Eubacterium</taxon>
    </lineage>
</organism>
<dbReference type="EMBL" id="DXCH01000041">
    <property type="protein sequence ID" value="HIZ06608.1"/>
    <property type="molecule type" value="Genomic_DNA"/>
</dbReference>
<dbReference type="InterPro" id="IPR026888">
    <property type="entry name" value="AcetylCoA_hyd_C"/>
</dbReference>
<name>A0A9D2D133_9FIRM</name>
<dbReference type="PANTHER" id="PTHR21432:SF20">
    <property type="entry name" value="ACETYL-COA HYDROLASE"/>
    <property type="match status" value="1"/>
</dbReference>